<proteinExistence type="predicted"/>
<protein>
    <submittedName>
        <fullName evidence="1">Uncharacterized protein</fullName>
    </submittedName>
</protein>
<accession>A0A7W5FXN2</accession>
<dbReference type="EMBL" id="JACHXH010000002">
    <property type="protein sequence ID" value="MBB3132845.1"/>
    <property type="molecule type" value="Genomic_DNA"/>
</dbReference>
<organism evidence="1 2">
    <name type="scientific">Rhizobium pisi</name>
    <dbReference type="NCBI Taxonomy" id="574561"/>
    <lineage>
        <taxon>Bacteria</taxon>
        <taxon>Pseudomonadati</taxon>
        <taxon>Pseudomonadota</taxon>
        <taxon>Alphaproteobacteria</taxon>
        <taxon>Hyphomicrobiales</taxon>
        <taxon>Rhizobiaceae</taxon>
        <taxon>Rhizobium/Agrobacterium group</taxon>
        <taxon>Rhizobium</taxon>
    </lineage>
</organism>
<gene>
    <name evidence="1" type="ORF">FHS26_000548</name>
</gene>
<sequence length="30" mass="3270">MAGKAGHLASITHGLSYWMLNGKYFALIMS</sequence>
<dbReference type="Proteomes" id="UP000518315">
    <property type="component" value="Unassembled WGS sequence"/>
</dbReference>
<reference evidence="1 2" key="1">
    <citation type="submission" date="2020-08" db="EMBL/GenBank/DDBJ databases">
        <title>Genomic Encyclopedia of Type Strains, Phase III (KMG-III): the genomes of soil and plant-associated and newly described type strains.</title>
        <authorList>
            <person name="Whitman W."/>
        </authorList>
    </citation>
    <scope>NUCLEOTIDE SEQUENCE [LARGE SCALE GENOMIC DNA]</scope>
    <source>
        <strain evidence="1 2">CECT 4113</strain>
    </source>
</reference>
<evidence type="ECO:0000313" key="2">
    <source>
        <dbReference type="Proteomes" id="UP000518315"/>
    </source>
</evidence>
<name>A0A7W5FXN2_9HYPH</name>
<comment type="caution">
    <text evidence="1">The sequence shown here is derived from an EMBL/GenBank/DDBJ whole genome shotgun (WGS) entry which is preliminary data.</text>
</comment>
<dbReference type="AlphaFoldDB" id="A0A7W5FXN2"/>
<keyword evidence="2" id="KW-1185">Reference proteome</keyword>
<evidence type="ECO:0000313" key="1">
    <source>
        <dbReference type="EMBL" id="MBB3132845.1"/>
    </source>
</evidence>